<gene>
    <name evidence="2" type="ORF">JOD45_003019</name>
</gene>
<keyword evidence="1" id="KW-0472">Membrane</keyword>
<protein>
    <submittedName>
        <fullName evidence="2">Co/Zn/Cd cation transporter (Cation efflux family)</fullName>
    </submittedName>
</protein>
<keyword evidence="3" id="KW-1185">Reference proteome</keyword>
<comment type="caution">
    <text evidence="2">The sequence shown here is derived from an EMBL/GenBank/DDBJ whole genome shotgun (WGS) entry which is preliminary data.</text>
</comment>
<evidence type="ECO:0000313" key="3">
    <source>
        <dbReference type="Proteomes" id="UP000808914"/>
    </source>
</evidence>
<sequence length="64" mass="7157">MNKKYYIINSILSVLFIIAFIVSFTIENKHLGFGIVIGAAIILGIASLINIKVNYSKKITKRDN</sequence>
<reference evidence="2 3" key="1">
    <citation type="submission" date="2021-01" db="EMBL/GenBank/DDBJ databases">
        <title>Genomic Encyclopedia of Type Strains, Phase IV (KMG-IV): sequencing the most valuable type-strain genomes for metagenomic binning, comparative biology and taxonomic classification.</title>
        <authorList>
            <person name="Goeker M."/>
        </authorList>
    </citation>
    <scope>NUCLEOTIDE SEQUENCE [LARGE SCALE GENOMIC DNA]</scope>
    <source>
        <strain evidence="2 3">DSM 28236</strain>
    </source>
</reference>
<proteinExistence type="predicted"/>
<name>A0ABS2Q4M6_9BACL</name>
<organism evidence="2 3">
    <name type="scientific">Scopulibacillus daqui</name>
    <dbReference type="NCBI Taxonomy" id="1469162"/>
    <lineage>
        <taxon>Bacteria</taxon>
        <taxon>Bacillati</taxon>
        <taxon>Bacillota</taxon>
        <taxon>Bacilli</taxon>
        <taxon>Bacillales</taxon>
        <taxon>Sporolactobacillaceae</taxon>
        <taxon>Scopulibacillus</taxon>
    </lineage>
</organism>
<feature type="transmembrane region" description="Helical" evidence="1">
    <location>
        <begin position="7"/>
        <end position="26"/>
    </location>
</feature>
<keyword evidence="1" id="KW-0812">Transmembrane</keyword>
<evidence type="ECO:0000313" key="2">
    <source>
        <dbReference type="EMBL" id="MBM7646785.1"/>
    </source>
</evidence>
<dbReference type="Proteomes" id="UP000808914">
    <property type="component" value="Unassembled WGS sequence"/>
</dbReference>
<accession>A0ABS2Q4M6</accession>
<evidence type="ECO:0000256" key="1">
    <source>
        <dbReference type="SAM" id="Phobius"/>
    </source>
</evidence>
<keyword evidence="1" id="KW-1133">Transmembrane helix</keyword>
<feature type="transmembrane region" description="Helical" evidence="1">
    <location>
        <begin position="32"/>
        <end position="51"/>
    </location>
</feature>
<dbReference type="RefSeq" id="WP_205004664.1">
    <property type="nucleotide sequence ID" value="NZ_JAFBER010000029.1"/>
</dbReference>
<dbReference type="EMBL" id="JAFBER010000029">
    <property type="protein sequence ID" value="MBM7646785.1"/>
    <property type="molecule type" value="Genomic_DNA"/>
</dbReference>